<reference evidence="3 4" key="1">
    <citation type="journal article" date="2006" name="Antimicrob. Agents Chemother.">
        <title>Complete DNA sequence, comparative genomics, and prevalence of an IncHI2 plasmid occurring among extraintestinal pathogenic Escherichia coli isolates.</title>
        <authorList>
            <person name="Johnson T.J."/>
            <person name="Wannemeuhler Y.M."/>
            <person name="Scaccianoce J.A."/>
            <person name="Johnson S.J."/>
            <person name="Nolan L.K."/>
        </authorList>
    </citation>
    <scope>NUCLEOTIDE SEQUENCE [LARGE SCALE GENOMIC DNA]</scope>
    <source>
        <strain evidence="3">APEC O1</strain>
        <plasmid evidence="4">pAPEC-O1-R</plasmid>
    </source>
</reference>
<keyword evidence="1" id="KW-0812">Transmembrane</keyword>
<evidence type="ECO:0000256" key="1">
    <source>
        <dbReference type="SAM" id="Phobius"/>
    </source>
</evidence>
<evidence type="ECO:0000313" key="4">
    <source>
        <dbReference type="Proteomes" id="UP000008216"/>
    </source>
</evidence>
<feature type="transmembrane region" description="Helical" evidence="1">
    <location>
        <begin position="12"/>
        <end position="31"/>
    </location>
</feature>
<name>A0A0H2XJT4_ECOK1</name>
<accession>A0A0H2XJT4</accession>
<keyword evidence="1" id="KW-0472">Membrane</keyword>
<geneLocation type="plasmid" evidence="3 4">
    <name>pAPEC-O1-R</name>
</geneLocation>
<keyword evidence="1" id="KW-1133">Transmembrane helix</keyword>
<evidence type="ECO:0000313" key="3">
    <source>
        <dbReference type="EMBL" id="ABF67817.1"/>
    </source>
</evidence>
<dbReference type="EMBL" id="DQ517526">
    <property type="protein sequence ID" value="ABF67817.1"/>
    <property type="molecule type" value="Genomic_DNA"/>
</dbReference>
<sequence length="178" mass="19980">MDILRSLLDANPNIYLVGLVLIVAIVVKSFVGQSGKGARDNYSLNNYTLVPSVMTKAEMTFYLSLISTVGDKYTVMVKVRLADIITVKKSSTNYMAHFGKIKAKHVDYLLCDKTDLKPLLAIELDDKSHQREDRIARDKLVDGIFKAVGLPVIHHPVKNTYSQSNLIMIISEAIYNRH</sequence>
<dbReference type="InterPro" id="IPR014538">
    <property type="entry name" value="UCP028063_topo_Znf"/>
</dbReference>
<evidence type="ECO:0000259" key="2">
    <source>
        <dbReference type="Pfam" id="PF10881"/>
    </source>
</evidence>
<feature type="domain" description="DUF2726" evidence="2">
    <location>
        <begin position="52"/>
        <end position="172"/>
    </location>
</feature>
<dbReference type="Pfam" id="PF10881">
    <property type="entry name" value="DUF2726"/>
    <property type="match status" value="1"/>
</dbReference>
<organism evidence="3 4">
    <name type="scientific">Escherichia coli O1:K1 / APEC</name>
    <dbReference type="NCBI Taxonomy" id="405955"/>
    <lineage>
        <taxon>Bacteria</taxon>
        <taxon>Pseudomonadati</taxon>
        <taxon>Pseudomonadota</taxon>
        <taxon>Gammaproteobacteria</taxon>
        <taxon>Enterobacterales</taxon>
        <taxon>Enterobacteriaceae</taxon>
        <taxon>Escherichia</taxon>
    </lineage>
</organism>
<proteinExistence type="predicted"/>
<dbReference type="InterPro" id="IPR024402">
    <property type="entry name" value="DUF2726"/>
</dbReference>
<gene>
    <name evidence="3" type="ORF">APECO1_O1R132</name>
</gene>
<keyword evidence="4" id="KW-1185">Reference proteome</keyword>
<dbReference type="KEGG" id="ecv:APECO1_O1R132"/>
<protein>
    <recommendedName>
        <fullName evidence="2">DUF2726 domain-containing protein</fullName>
    </recommendedName>
</protein>
<dbReference type="RefSeq" id="WP_000353814.1">
    <property type="nucleotide sequence ID" value="NC_009838.1"/>
</dbReference>
<dbReference type="PIRSF" id="PIRSF028063">
    <property type="entry name" value="UCP028063"/>
    <property type="match status" value="1"/>
</dbReference>
<dbReference type="AlphaFoldDB" id="A0A0H2XJT4"/>
<dbReference type="HOGENOM" id="CLU_082936_2_1_6"/>
<keyword evidence="3" id="KW-0614">Plasmid</keyword>
<dbReference type="Proteomes" id="UP000008216">
    <property type="component" value="Plasmid pAPEC-O1-R"/>
</dbReference>